<dbReference type="PANTHER" id="PTHR37423:SF2">
    <property type="entry name" value="MEMBRANE-BOUND LYTIC MUREIN TRANSGLYCOSYLASE C"/>
    <property type="match status" value="1"/>
</dbReference>
<dbReference type="AlphaFoldDB" id="A0A1R4HGT0"/>
<evidence type="ECO:0000313" key="5">
    <source>
        <dbReference type="Proteomes" id="UP000195442"/>
    </source>
</evidence>
<feature type="chain" id="PRO_5012978061" evidence="2">
    <location>
        <begin position="24"/>
        <end position="375"/>
    </location>
</feature>
<evidence type="ECO:0000256" key="2">
    <source>
        <dbReference type="SAM" id="SignalP"/>
    </source>
</evidence>
<comment type="similarity">
    <text evidence="1">Belongs to the transglycosylase Slt family.</text>
</comment>
<evidence type="ECO:0000256" key="1">
    <source>
        <dbReference type="ARBA" id="ARBA00007734"/>
    </source>
</evidence>
<feature type="domain" description="Transglycosylase SLT" evidence="3">
    <location>
        <begin position="256"/>
        <end position="354"/>
    </location>
</feature>
<accession>A0A1R4HGT0</accession>
<dbReference type="InterPro" id="IPR008258">
    <property type="entry name" value="Transglycosylase_SLT_dom_1"/>
</dbReference>
<dbReference type="GO" id="GO:0016020">
    <property type="term" value="C:membrane"/>
    <property type="evidence" value="ECO:0007669"/>
    <property type="project" value="InterPro"/>
</dbReference>
<keyword evidence="2" id="KW-0732">Signal</keyword>
<dbReference type="Proteomes" id="UP000195442">
    <property type="component" value="Unassembled WGS sequence"/>
</dbReference>
<dbReference type="GO" id="GO:0000270">
    <property type="term" value="P:peptidoglycan metabolic process"/>
    <property type="evidence" value="ECO:0007669"/>
    <property type="project" value="InterPro"/>
</dbReference>
<protein>
    <submittedName>
        <fullName evidence="4">Putative murein lytic transglycosylase YjbJ (Modular protein)</fullName>
        <ecNumber evidence="4">4.-.-.-</ecNumber>
    </submittedName>
</protein>
<dbReference type="Gene3D" id="1.10.530.10">
    <property type="match status" value="1"/>
</dbReference>
<dbReference type="PROSITE" id="PS00922">
    <property type="entry name" value="TRANSGLYCOSYLASE"/>
    <property type="match status" value="1"/>
</dbReference>
<proteinExistence type="inferred from homology"/>
<dbReference type="RefSeq" id="WP_306298256.1">
    <property type="nucleotide sequence ID" value="NZ_FUKJ01000420.1"/>
</dbReference>
<evidence type="ECO:0000313" key="4">
    <source>
        <dbReference type="EMBL" id="SJM95458.1"/>
    </source>
</evidence>
<dbReference type="EC" id="4.-.-.-" evidence="4"/>
<name>A0A1R4HGT0_9GAMM</name>
<dbReference type="PANTHER" id="PTHR37423">
    <property type="entry name" value="SOLUBLE LYTIC MUREIN TRANSGLYCOSYLASE-RELATED"/>
    <property type="match status" value="1"/>
</dbReference>
<dbReference type="GO" id="GO:0008933">
    <property type="term" value="F:peptidoglycan lytic transglycosylase activity"/>
    <property type="evidence" value="ECO:0007669"/>
    <property type="project" value="InterPro"/>
</dbReference>
<dbReference type="CDD" id="cd00254">
    <property type="entry name" value="LT-like"/>
    <property type="match status" value="1"/>
</dbReference>
<reference evidence="5" key="1">
    <citation type="submission" date="2017-02" db="EMBL/GenBank/DDBJ databases">
        <authorList>
            <person name="Daims H."/>
        </authorList>
    </citation>
    <scope>NUCLEOTIDE SEQUENCE [LARGE SCALE GENOMIC DNA]</scope>
</reference>
<dbReference type="InterPro" id="IPR000189">
    <property type="entry name" value="Transglyc_AS"/>
</dbReference>
<dbReference type="SUPFAM" id="SSF53955">
    <property type="entry name" value="Lysozyme-like"/>
    <property type="match status" value="1"/>
</dbReference>
<keyword evidence="4" id="KW-0456">Lyase</keyword>
<dbReference type="InterPro" id="IPR023346">
    <property type="entry name" value="Lysozyme-like_dom_sf"/>
</dbReference>
<dbReference type="Pfam" id="PF01464">
    <property type="entry name" value="SLT"/>
    <property type="match status" value="1"/>
</dbReference>
<sequence>MVVVFLKKVVVWFVCIGFIAICAGCASDNHLPPVDTRVDLSVSPNKPVNAKQPVTVFNITKTFSKPSGYDADRTDAAKSVQLDFKKIYDKYAERPKKLTAMDKLDGANAIHSTANKAAIEYYRKNHISAEQQRRLLLNGDECMDQYKNTASYGANWRPITQGKSKIQPAKSNAMLRSFFYDRPVSSTSRRALKQFGERNRLNSPYTFSRHTTNFSRHTRGVSTILMHPCEPKLSILANNTSDSPSKAAKKAQFNNMIAQAAQRHQVDEKLVHAVIQTESAYNADATSSAGAVGLMQLMPGTAKQYGVTDRNDPNQNINGGTRYLRYLLDLFNSNMDLAVAAYNAGEHTVMKYHNSIPPYPETRNYVRQVLSLYNR</sequence>
<evidence type="ECO:0000259" key="3">
    <source>
        <dbReference type="Pfam" id="PF01464"/>
    </source>
</evidence>
<feature type="signal peptide" evidence="2">
    <location>
        <begin position="1"/>
        <end position="23"/>
    </location>
</feature>
<organism evidence="4 5">
    <name type="scientific">Crenothrix polyspora</name>
    <dbReference type="NCBI Taxonomy" id="360316"/>
    <lineage>
        <taxon>Bacteria</taxon>
        <taxon>Pseudomonadati</taxon>
        <taxon>Pseudomonadota</taxon>
        <taxon>Gammaproteobacteria</taxon>
        <taxon>Methylococcales</taxon>
        <taxon>Crenotrichaceae</taxon>
        <taxon>Crenothrix</taxon>
    </lineage>
</organism>
<gene>
    <name evidence="4" type="ORF">CRENPOLYSF2_560026</name>
</gene>
<keyword evidence="5" id="KW-1185">Reference proteome</keyword>
<dbReference type="EMBL" id="FUKJ01000420">
    <property type="protein sequence ID" value="SJM95458.1"/>
    <property type="molecule type" value="Genomic_DNA"/>
</dbReference>